<keyword evidence="2" id="KW-0285">Flavoprotein</keyword>
<dbReference type="AlphaFoldDB" id="A0AA38SAC5"/>
<dbReference type="Pfam" id="PF00732">
    <property type="entry name" value="GMC_oxred_N"/>
    <property type="match status" value="1"/>
</dbReference>
<name>A0AA38SAC5_9PEZI</name>
<dbReference type="InterPro" id="IPR007867">
    <property type="entry name" value="GMC_OxRtase_C"/>
</dbReference>
<keyword evidence="7" id="KW-1185">Reference proteome</keyword>
<accession>A0AA38SAC5</accession>
<sequence length="652" mass="69713">MARLLGAFTAVLAVLGSTSIAAPAGHRDADTYDYIVVGSGPGGAPVASNLAKAGHSVLLLEAGDDQSSDISTQILSIGFPQVTNRWDFYVKTYADSAQELKNNHLTWQRADGSLWIGNGSAAPADAQLLGVYYPRGATLGGSSVINAAVVMLPRESYWDSIGSLTGDKSWSAANLRQIFQRIERNHYLPRGTPGHGFDGYLDANGNNGTVYVDNPGLTAVLKAEVASVGDDPAKVLEYVQRDINSVSPARDTTPGLFGLPYHANEFWRRISARDIVLSTLNATKPDGSQKYPLTLSVNSLATKILFDRSSKKPRANGVEYLVGKSLYSGDTRYNASSTGILRHATARKEVILSGGVFNTPQLLLLSGIGPKSDLAKFNISSVANLPGVGRHLQDNPEMPVVGVAKQPFVTNPEPGDPVCTQGAPGDPCITAWEQHQGPYARAQINTNALMLRSNHSANNETDLLLFAIPYAFRGYYRFDAYVNFPPDPPGTFGLSMVKMYPSNRAGVLKLRSANPRDTPDIDFKYFTDNPQDDLDAMSDAVAWGRRVYGAVEAPYGPISPTEPPCSAAAKSCVASDQKWIRDQAFGHHASGTSAIGADSDGLAVLDSKFRVRGVSGLRVVDGSAFPSPPGAFPVISTFLISEKASQDILSDD</sequence>
<dbReference type="Pfam" id="PF05199">
    <property type="entry name" value="GMC_oxred_C"/>
    <property type="match status" value="1"/>
</dbReference>
<proteinExistence type="inferred from homology"/>
<comment type="cofactor">
    <cofactor evidence="2">
        <name>FAD</name>
        <dbReference type="ChEBI" id="CHEBI:57692"/>
    </cofactor>
</comment>
<feature type="binding site" evidence="2">
    <location>
        <begin position="146"/>
        <end position="149"/>
    </location>
    <ligand>
        <name>FAD</name>
        <dbReference type="ChEBI" id="CHEBI:57692"/>
    </ligand>
</feature>
<dbReference type="SUPFAM" id="SSF51905">
    <property type="entry name" value="FAD/NAD(P)-binding domain"/>
    <property type="match status" value="1"/>
</dbReference>
<evidence type="ECO:0000256" key="2">
    <source>
        <dbReference type="PIRSR" id="PIRSR000137-2"/>
    </source>
</evidence>
<feature type="binding site" evidence="2">
    <location>
        <position position="622"/>
    </location>
    <ligand>
        <name>FAD</name>
        <dbReference type="ChEBI" id="CHEBI:57692"/>
    </ligand>
</feature>
<evidence type="ECO:0000256" key="1">
    <source>
        <dbReference type="ARBA" id="ARBA00010790"/>
    </source>
</evidence>
<feature type="domain" description="Glucose-methanol-choline oxidoreductase C-terminal" evidence="5">
    <location>
        <begin position="503"/>
        <end position="639"/>
    </location>
</feature>
<dbReference type="GO" id="GO:0050660">
    <property type="term" value="F:flavin adenine dinucleotide binding"/>
    <property type="evidence" value="ECO:0007669"/>
    <property type="project" value="InterPro"/>
</dbReference>
<keyword evidence="3" id="KW-0732">Signal</keyword>
<dbReference type="InterPro" id="IPR012132">
    <property type="entry name" value="GMC_OxRdtase"/>
</dbReference>
<evidence type="ECO:0000313" key="6">
    <source>
        <dbReference type="EMBL" id="KAJ9161071.1"/>
    </source>
</evidence>
<dbReference type="InterPro" id="IPR036188">
    <property type="entry name" value="FAD/NAD-bd_sf"/>
</dbReference>
<dbReference type="PANTHER" id="PTHR11552:SF80">
    <property type="entry name" value="GMC OXIDOREDUCTASE"/>
    <property type="match status" value="1"/>
</dbReference>
<dbReference type="Pfam" id="PF13450">
    <property type="entry name" value="NAD_binding_8"/>
    <property type="match status" value="1"/>
</dbReference>
<dbReference type="Gene3D" id="3.50.50.60">
    <property type="entry name" value="FAD/NAD(P)-binding domain"/>
    <property type="match status" value="1"/>
</dbReference>
<evidence type="ECO:0000313" key="7">
    <source>
        <dbReference type="Proteomes" id="UP001174691"/>
    </source>
</evidence>
<comment type="caution">
    <text evidence="6">The sequence shown here is derived from an EMBL/GenBank/DDBJ whole genome shotgun (WGS) entry which is preliminary data.</text>
</comment>
<gene>
    <name evidence="6" type="ORF">NKR19_g2627</name>
</gene>
<protein>
    <submittedName>
        <fullName evidence="6">GMC oxidoreductase</fullName>
    </submittedName>
</protein>
<evidence type="ECO:0000256" key="3">
    <source>
        <dbReference type="SAM" id="SignalP"/>
    </source>
</evidence>
<dbReference type="PANTHER" id="PTHR11552">
    <property type="entry name" value="GLUCOSE-METHANOL-CHOLINE GMC OXIDOREDUCTASE"/>
    <property type="match status" value="1"/>
</dbReference>
<dbReference type="InterPro" id="IPR000172">
    <property type="entry name" value="GMC_OxRdtase_N"/>
</dbReference>
<feature type="chain" id="PRO_5041352557" evidence="3">
    <location>
        <begin position="22"/>
        <end position="652"/>
    </location>
</feature>
<dbReference type="GO" id="GO:0016614">
    <property type="term" value="F:oxidoreductase activity, acting on CH-OH group of donors"/>
    <property type="evidence" value="ECO:0007669"/>
    <property type="project" value="InterPro"/>
</dbReference>
<feature type="signal peptide" evidence="3">
    <location>
        <begin position="1"/>
        <end position="21"/>
    </location>
</feature>
<evidence type="ECO:0000259" key="4">
    <source>
        <dbReference type="Pfam" id="PF00732"/>
    </source>
</evidence>
<comment type="similarity">
    <text evidence="1">Belongs to the GMC oxidoreductase family.</text>
</comment>
<dbReference type="EMBL" id="JANBVN010000027">
    <property type="protein sequence ID" value="KAJ9161071.1"/>
    <property type="molecule type" value="Genomic_DNA"/>
</dbReference>
<evidence type="ECO:0000259" key="5">
    <source>
        <dbReference type="Pfam" id="PF05199"/>
    </source>
</evidence>
<dbReference type="Proteomes" id="UP001174691">
    <property type="component" value="Unassembled WGS sequence"/>
</dbReference>
<dbReference type="Gene3D" id="3.30.560.10">
    <property type="entry name" value="Glucose Oxidase, domain 3"/>
    <property type="match status" value="1"/>
</dbReference>
<feature type="domain" description="Glucose-methanol-choline oxidoreductase N-terminal" evidence="4">
    <location>
        <begin position="114"/>
        <end position="396"/>
    </location>
</feature>
<reference evidence="6" key="1">
    <citation type="submission" date="2022-07" db="EMBL/GenBank/DDBJ databases">
        <title>Fungi with potential for degradation of polypropylene.</title>
        <authorList>
            <person name="Gostincar C."/>
        </authorList>
    </citation>
    <scope>NUCLEOTIDE SEQUENCE</scope>
    <source>
        <strain evidence="6">EXF-13287</strain>
    </source>
</reference>
<organism evidence="6 7">
    <name type="scientific">Coniochaeta hoffmannii</name>
    <dbReference type="NCBI Taxonomy" id="91930"/>
    <lineage>
        <taxon>Eukaryota</taxon>
        <taxon>Fungi</taxon>
        <taxon>Dikarya</taxon>
        <taxon>Ascomycota</taxon>
        <taxon>Pezizomycotina</taxon>
        <taxon>Sordariomycetes</taxon>
        <taxon>Sordariomycetidae</taxon>
        <taxon>Coniochaetales</taxon>
        <taxon>Coniochaetaceae</taxon>
        <taxon>Coniochaeta</taxon>
    </lineage>
</organism>
<dbReference type="PIRSF" id="PIRSF000137">
    <property type="entry name" value="Alcohol_oxidase"/>
    <property type="match status" value="1"/>
</dbReference>
<keyword evidence="2" id="KW-0274">FAD</keyword>
<dbReference type="SUPFAM" id="SSF54373">
    <property type="entry name" value="FAD-linked reductases, C-terminal domain"/>
    <property type="match status" value="1"/>
</dbReference>